<evidence type="ECO:0000256" key="8">
    <source>
        <dbReference type="ARBA" id="ARBA00022801"/>
    </source>
</evidence>
<feature type="compositionally biased region" description="Basic and acidic residues" evidence="17">
    <location>
        <begin position="78"/>
        <end position="88"/>
    </location>
</feature>
<evidence type="ECO:0000256" key="6">
    <source>
        <dbReference type="ARBA" id="ARBA00022670"/>
    </source>
</evidence>
<dbReference type="PANTHER" id="PTHR46896:SF1">
    <property type="entry name" value="SENTRIN-SPECIFIC PROTEASE 6"/>
    <property type="match status" value="1"/>
</dbReference>
<evidence type="ECO:0000259" key="18">
    <source>
        <dbReference type="PROSITE" id="PS50600"/>
    </source>
</evidence>
<evidence type="ECO:0000313" key="20">
    <source>
        <dbReference type="Proteomes" id="UP000694549"/>
    </source>
</evidence>
<dbReference type="InterPro" id="IPR003653">
    <property type="entry name" value="Peptidase_C48_C"/>
</dbReference>
<feature type="compositionally biased region" description="Polar residues" evidence="17">
    <location>
        <begin position="746"/>
        <end position="756"/>
    </location>
</feature>
<dbReference type="Ensembl" id="ENSAZOT00000031477.1">
    <property type="protein sequence ID" value="ENSAZOP00000029415.1"/>
    <property type="gene ID" value="ENSAZOG00000018428.1"/>
</dbReference>
<evidence type="ECO:0000256" key="12">
    <source>
        <dbReference type="ARBA" id="ARBA00058874"/>
    </source>
</evidence>
<name>A0A8B9VX23_9AVES</name>
<feature type="domain" description="Ubiquitin-like protease family profile" evidence="18">
    <location>
        <begin position="597"/>
        <end position="975"/>
    </location>
</feature>
<keyword evidence="20" id="KW-1185">Reference proteome</keyword>
<comment type="subcellular location">
    <subcellularLocation>
        <location evidence="1">Nucleus</location>
    </subcellularLocation>
</comment>
<evidence type="ECO:0000313" key="19">
    <source>
        <dbReference type="Ensembl" id="ENSAZOP00000029415.1"/>
    </source>
</evidence>
<evidence type="ECO:0000256" key="11">
    <source>
        <dbReference type="ARBA" id="ARBA00023242"/>
    </source>
</evidence>
<evidence type="ECO:0000256" key="14">
    <source>
        <dbReference type="ARBA" id="ARBA00073899"/>
    </source>
</evidence>
<dbReference type="Gene3D" id="3.40.395.10">
    <property type="entry name" value="Adenoviral Proteinase, Chain A"/>
    <property type="match status" value="1"/>
</dbReference>
<feature type="compositionally biased region" description="Polar residues" evidence="17">
    <location>
        <begin position="210"/>
        <end position="228"/>
    </location>
</feature>
<protein>
    <recommendedName>
        <fullName evidence="14">Sentrin-specific protease 6</fullName>
    </recommendedName>
    <alternativeName>
        <fullName evidence="16">SUMO-1-specific protease 1</fullName>
    </alternativeName>
    <alternativeName>
        <fullName evidence="15">Sentrin/SUMO-specific protease SENP6</fullName>
    </alternativeName>
</protein>
<sequence>MDKESLKTSEANLLSIDDSDGPFSPNEDRKSLRCRPGAVGTSGDSIKTYARRGKAPNLRLLKGNAIGLNMMGNSKKLSNLDRKERKEYPPQLQKVEADHIRLPRPQGVDSIMENTEESESESESEIKRKVQQKRHCNSYQSDLSLSSSTKKGLTQLKLLEPIDYSTDCPNCGRANENQTKCRHCENASLKDLQRVSRQTGTLGESMGPLSRSSIHQNSTGQKSSGTGFNTKKFYSSAVGKGPADILLGSLRQRSTRPSELNDPIVLSSDDDEEEDSSSTRRMESISPRPADSARSSPAPSTGKVEAALKENSCGIEQRIGSITTETEIAVTLPRKARMKDQFGNIVSNTPIKRRKLISQEIVTETVPLTYQSPCESVILNCRSIRIGTLRRMVVKPVIFCLDYIKICLESQEESDSDTREINLKTSELTKCEWCSVRKLPVVFLQTVPSTCSSLRDQLKMSKDNVWYECKGDSQEEQYIILIFETGLDPHANSIFEKIITDIGIRNNISDFFVRISFEEANGRLVAFTKCLEENSKGSPSHRENKIKTVVSSESKVQQRNKQLYFDDEEEIGEPHTVFIGPIEKLIVYPPPPAKGGISVTNEDLHCLNEGEFLNDVIIDFYLKYLVLEKLKKEDADRIHVFSSFFYKRLNQRERRNIHETSNLSIQQKRHGRVKTWTRHVDIFEKDFIFVPLNEAAHWFLAVICFPGLEKPKYEPNPHYHESAATQTKSSSSDGESNTPSPLPNEFDTQNSPSMSTAKKTLTKKYNTALIDPNTETEDSESSCCRRSPCRGKSGFKKLSQIDSDVEEPNTVESACHKLDHRTPDENGIQGEFTTASQSMDGLHKIRLNYSEDSADGSKLNEDELIDFSEDQDNQEDSSDDGGLLDDNCNSEMGLWHLKPTICKQPCILLMDSLRGPSRSNVVKTLREYLEVEWEVRKGNKRSFSKEVMKGSNPKVPQQNNFSDCGVYILQYVESFFENPILSFELPMNLTDWFPRPRMKTKREEIRKIILKLQEQQSKDKKGQKDPSSAERSLQEKTEQLINSGSD</sequence>
<keyword evidence="6" id="KW-0645">Protease</keyword>
<comment type="subunit">
    <text evidence="13">Interacts with RXRA. Forms a complex with KAT5-TIP60 and UBE2I in response to UV irradiation. Interacts with RPA1 to maintain it in hyposumoylated state during S phase preventing DNA repair initiation.</text>
</comment>
<dbReference type="Proteomes" id="UP000694549">
    <property type="component" value="Unplaced"/>
</dbReference>
<comment type="pathway">
    <text evidence="2">Protein modification; protein sumoylation.</text>
</comment>
<evidence type="ECO:0000256" key="17">
    <source>
        <dbReference type="SAM" id="MobiDB-lite"/>
    </source>
</evidence>
<evidence type="ECO:0000256" key="4">
    <source>
        <dbReference type="ARBA" id="ARBA00022499"/>
    </source>
</evidence>
<dbReference type="GO" id="GO:0016926">
    <property type="term" value="P:protein desumoylation"/>
    <property type="evidence" value="ECO:0007669"/>
    <property type="project" value="TreeGrafter"/>
</dbReference>
<feature type="compositionally biased region" description="Basic and acidic residues" evidence="17">
    <location>
        <begin position="1016"/>
        <end position="1038"/>
    </location>
</feature>
<dbReference type="AlphaFoldDB" id="A0A8B9VX23"/>
<evidence type="ECO:0000256" key="16">
    <source>
        <dbReference type="ARBA" id="ARBA00079020"/>
    </source>
</evidence>
<dbReference type="FunFam" id="1.10.418.20:FF:000005">
    <property type="entry name" value="sentrin-specific protease 6 isoform X2"/>
    <property type="match status" value="1"/>
</dbReference>
<dbReference type="InterPro" id="IPR038765">
    <property type="entry name" value="Papain-like_cys_pep_sf"/>
</dbReference>
<keyword evidence="8" id="KW-0378">Hydrolase</keyword>
<evidence type="ECO:0000256" key="1">
    <source>
        <dbReference type="ARBA" id="ARBA00004123"/>
    </source>
</evidence>
<organism evidence="19 20">
    <name type="scientific">Anas zonorhyncha</name>
    <name type="common">Eastern spot-billed duck</name>
    <dbReference type="NCBI Taxonomy" id="75864"/>
    <lineage>
        <taxon>Eukaryota</taxon>
        <taxon>Metazoa</taxon>
        <taxon>Chordata</taxon>
        <taxon>Craniata</taxon>
        <taxon>Vertebrata</taxon>
        <taxon>Euteleostomi</taxon>
        <taxon>Archelosauria</taxon>
        <taxon>Archosauria</taxon>
        <taxon>Dinosauria</taxon>
        <taxon>Saurischia</taxon>
        <taxon>Theropoda</taxon>
        <taxon>Coelurosauria</taxon>
        <taxon>Aves</taxon>
        <taxon>Neognathae</taxon>
        <taxon>Galloanserae</taxon>
        <taxon>Anseriformes</taxon>
        <taxon>Anatidae</taxon>
        <taxon>Anatinae</taxon>
        <taxon>Anas</taxon>
    </lineage>
</organism>
<dbReference type="SUPFAM" id="SSF54001">
    <property type="entry name" value="Cysteine proteinases"/>
    <property type="match status" value="1"/>
</dbReference>
<evidence type="ECO:0000256" key="10">
    <source>
        <dbReference type="ARBA" id="ARBA00022843"/>
    </source>
</evidence>
<dbReference type="GO" id="GO:0005829">
    <property type="term" value="C:cytosol"/>
    <property type="evidence" value="ECO:0007669"/>
    <property type="project" value="UniProtKB-ARBA"/>
</dbReference>
<keyword evidence="7" id="KW-0833">Ubl conjugation pathway</keyword>
<accession>A0A8B9VX23</accession>
<feature type="compositionally biased region" description="Low complexity" evidence="17">
    <location>
        <begin position="138"/>
        <end position="147"/>
    </location>
</feature>
<keyword evidence="4" id="KW-1017">Isopeptide bond</keyword>
<evidence type="ECO:0000256" key="2">
    <source>
        <dbReference type="ARBA" id="ARBA00004718"/>
    </source>
</evidence>
<reference evidence="19" key="1">
    <citation type="submission" date="2025-08" db="UniProtKB">
        <authorList>
            <consortium name="Ensembl"/>
        </authorList>
    </citation>
    <scope>IDENTIFICATION</scope>
</reference>
<proteinExistence type="inferred from homology"/>
<dbReference type="Gene3D" id="1.10.418.20">
    <property type="match status" value="1"/>
</dbReference>
<feature type="compositionally biased region" description="Acidic residues" evidence="17">
    <location>
        <begin position="114"/>
        <end position="123"/>
    </location>
</feature>
<dbReference type="GO" id="GO:0090234">
    <property type="term" value="P:regulation of kinetochore assembly"/>
    <property type="evidence" value="ECO:0007669"/>
    <property type="project" value="TreeGrafter"/>
</dbReference>
<evidence type="ECO:0000256" key="7">
    <source>
        <dbReference type="ARBA" id="ARBA00022786"/>
    </source>
</evidence>
<dbReference type="FunFam" id="1.10.418.20:FF:000010">
    <property type="entry name" value="sentrin-specific protease 6 isoform X2"/>
    <property type="match status" value="1"/>
</dbReference>
<dbReference type="PANTHER" id="PTHR46896">
    <property type="entry name" value="SENTRIN-SPECIFIC PROTEASE"/>
    <property type="match status" value="1"/>
</dbReference>
<reference evidence="19" key="2">
    <citation type="submission" date="2025-09" db="UniProtKB">
        <authorList>
            <consortium name="Ensembl"/>
        </authorList>
    </citation>
    <scope>IDENTIFICATION</scope>
</reference>
<evidence type="ECO:0000256" key="15">
    <source>
        <dbReference type="ARBA" id="ARBA00077364"/>
    </source>
</evidence>
<feature type="compositionally biased region" description="Low complexity" evidence="17">
    <location>
        <begin position="284"/>
        <end position="300"/>
    </location>
</feature>
<dbReference type="GO" id="GO:0090169">
    <property type="term" value="P:regulation of spindle assembly"/>
    <property type="evidence" value="ECO:0007669"/>
    <property type="project" value="TreeGrafter"/>
</dbReference>
<dbReference type="GO" id="GO:0005634">
    <property type="term" value="C:nucleus"/>
    <property type="evidence" value="ECO:0007669"/>
    <property type="project" value="UniProtKB-SubCell"/>
</dbReference>
<dbReference type="GO" id="GO:0006508">
    <property type="term" value="P:proteolysis"/>
    <property type="evidence" value="ECO:0007669"/>
    <property type="project" value="UniProtKB-KW"/>
</dbReference>
<feature type="region of interest" description="Disordered" evidence="17">
    <location>
        <begin position="200"/>
        <end position="228"/>
    </location>
</feature>
<feature type="region of interest" description="Disordered" evidence="17">
    <location>
        <begin position="1"/>
        <end position="46"/>
    </location>
</feature>
<comment type="similarity">
    <text evidence="3">Belongs to the peptidase C48 family.</text>
</comment>
<evidence type="ECO:0000256" key="5">
    <source>
        <dbReference type="ARBA" id="ARBA00022553"/>
    </source>
</evidence>
<keyword evidence="9" id="KW-0788">Thiol protease</keyword>
<evidence type="ECO:0000256" key="13">
    <source>
        <dbReference type="ARBA" id="ARBA00062458"/>
    </source>
</evidence>
<feature type="region of interest" description="Disordered" evidence="17">
    <location>
        <begin position="1012"/>
        <end position="1046"/>
    </location>
</feature>
<evidence type="ECO:0000256" key="3">
    <source>
        <dbReference type="ARBA" id="ARBA00005234"/>
    </source>
</evidence>
<feature type="region of interest" description="Disordered" evidence="17">
    <location>
        <begin position="250"/>
        <end position="305"/>
    </location>
</feature>
<dbReference type="GO" id="GO:0070139">
    <property type="term" value="F:SUMO-specific endopeptidase activity"/>
    <property type="evidence" value="ECO:0007669"/>
    <property type="project" value="TreeGrafter"/>
</dbReference>
<feature type="region of interest" description="Disordered" evidence="17">
    <location>
        <begin position="769"/>
        <end position="792"/>
    </location>
</feature>
<feature type="region of interest" description="Disordered" evidence="17">
    <location>
        <begin position="716"/>
        <end position="756"/>
    </location>
</feature>
<feature type="region of interest" description="Disordered" evidence="17">
    <location>
        <begin position="70"/>
        <end position="147"/>
    </location>
</feature>
<keyword evidence="11" id="KW-0539">Nucleus</keyword>
<dbReference type="Pfam" id="PF02902">
    <property type="entry name" value="Peptidase_C48"/>
    <property type="match status" value="2"/>
</dbReference>
<dbReference type="PROSITE" id="PS50600">
    <property type="entry name" value="ULP_PROTEASE"/>
    <property type="match status" value="1"/>
</dbReference>
<keyword evidence="5" id="KW-0597">Phosphoprotein</keyword>
<feature type="compositionally biased region" description="Polar residues" evidence="17">
    <location>
        <begin position="723"/>
        <end position="739"/>
    </location>
</feature>
<dbReference type="FunFam" id="3.40.395.10:FF:000027">
    <property type="entry name" value="SUMO-specific peptidase 6"/>
    <property type="match status" value="1"/>
</dbReference>
<comment type="function">
    <text evidence="12">Protease that deconjugates SUMO1, SUMO2 and SUMO3 from targeted proteins. Processes preferentially poly-SUMO2 and poly-SUMO3 chains, but does not efficiently process SUMO1, SUMO2 and SUMO3 precursors. Deconjugates SUMO1 from RXRA, leading to transcriptional activation. Involved in chromosome alignment and spindle assembly, by regulating the kinetochore CENPH-CENPI-CENPK complex. Desumoylates PML and CENPI, protecting them from degradation by the ubiquitin ligase RNF4, which targets polysumoylated proteins for proteasomal degradation. Also desumoylates RPA1, thus preventing recruitment of RAD51 to the DNA damage foci to initiate DNA repair through homologous recombination.</text>
</comment>
<keyword evidence="10" id="KW-0832">Ubl conjugation</keyword>
<dbReference type="InterPro" id="IPR051947">
    <property type="entry name" value="Sentrin-specific_protease"/>
</dbReference>
<evidence type="ECO:0000256" key="9">
    <source>
        <dbReference type="ARBA" id="ARBA00022807"/>
    </source>
</evidence>